<proteinExistence type="predicted"/>
<dbReference type="Proteomes" id="UP000198901">
    <property type="component" value="Unassembled WGS sequence"/>
</dbReference>
<evidence type="ECO:0000313" key="4">
    <source>
        <dbReference type="EMBL" id="SDL40683.1"/>
    </source>
</evidence>
<dbReference type="InterPro" id="IPR011519">
    <property type="entry name" value="UnbV_ASPIC"/>
</dbReference>
<dbReference type="SUPFAM" id="SSF69318">
    <property type="entry name" value="Integrin alpha N-terminal domain"/>
    <property type="match status" value="3"/>
</dbReference>
<evidence type="ECO:0000313" key="5">
    <source>
        <dbReference type="Proteomes" id="UP000198901"/>
    </source>
</evidence>
<keyword evidence="1 2" id="KW-0732">Signal</keyword>
<accession>A0A1G9JV16</accession>
<dbReference type="Pfam" id="PF07593">
    <property type="entry name" value="UnbV_ASPIC"/>
    <property type="match status" value="1"/>
</dbReference>
<dbReference type="InterPro" id="IPR028994">
    <property type="entry name" value="Integrin_alpha_N"/>
</dbReference>
<dbReference type="Pfam" id="PF13517">
    <property type="entry name" value="FG-GAP_3"/>
    <property type="match status" value="4"/>
</dbReference>
<name>A0A1G9JV16_9BACT</name>
<feature type="domain" description="ASPIC/UnbV" evidence="3">
    <location>
        <begin position="533"/>
        <end position="601"/>
    </location>
</feature>
<feature type="signal peptide" evidence="2">
    <location>
        <begin position="1"/>
        <end position="22"/>
    </location>
</feature>
<dbReference type="RefSeq" id="WP_093197992.1">
    <property type="nucleotide sequence ID" value="NZ_FNGS01000002.1"/>
</dbReference>
<dbReference type="Gene3D" id="2.130.10.130">
    <property type="entry name" value="Integrin alpha, N-terminal"/>
    <property type="match status" value="4"/>
</dbReference>
<dbReference type="OrthoDB" id="1488345at2"/>
<dbReference type="InterPro" id="IPR027039">
    <property type="entry name" value="Crtac1"/>
</dbReference>
<gene>
    <name evidence="4" type="ORF">SAMN04488090_0749</name>
</gene>
<feature type="chain" id="PRO_5011540859" evidence="2">
    <location>
        <begin position="23"/>
        <end position="1184"/>
    </location>
</feature>
<evidence type="ECO:0000256" key="2">
    <source>
        <dbReference type="SAM" id="SignalP"/>
    </source>
</evidence>
<organism evidence="4 5">
    <name type="scientific">Siphonobacter aquaeclarae</name>
    <dbReference type="NCBI Taxonomy" id="563176"/>
    <lineage>
        <taxon>Bacteria</taxon>
        <taxon>Pseudomonadati</taxon>
        <taxon>Bacteroidota</taxon>
        <taxon>Cytophagia</taxon>
        <taxon>Cytophagales</taxon>
        <taxon>Cytophagaceae</taxon>
        <taxon>Siphonobacter</taxon>
    </lineage>
</organism>
<evidence type="ECO:0000256" key="1">
    <source>
        <dbReference type="ARBA" id="ARBA00022729"/>
    </source>
</evidence>
<dbReference type="STRING" id="563176.SAMN04488090_0749"/>
<dbReference type="PANTHER" id="PTHR16026">
    <property type="entry name" value="CARTILAGE ACIDIC PROTEIN 1"/>
    <property type="match status" value="1"/>
</dbReference>
<evidence type="ECO:0000259" key="3">
    <source>
        <dbReference type="Pfam" id="PF07593"/>
    </source>
</evidence>
<protein>
    <submittedName>
        <fullName evidence="4">FG-GAP repeat-containing protein</fullName>
    </submittedName>
</protein>
<sequence length="1184" mass="130855">MMKRLGAAAGFLSLLALLSSCDQTLFQSLPAADTGITFANRIAENDSINVLDFEYTYNGSGVALGDFNNDGWQDVYFTGNQVPNRLYLNRKEMKFEDVTAAAAVEGKGKWCSGVAVVDINADGWQDLYVCATVSKSPERRENLLYVNQGCQPGGTPVFREMAREYGIADNGHSTNAVFFDYDNDGDLDLYVLTNEMEPERHPNNFHEKIRDGSSPKTDRLYRNNGVDPALKHPVFANVSKEAGITIEGYGLGINVCDINQDGWKDVYVTNDYLTNDLLWINNRNGTFTDRSADYLKHTSSSAMGNDISDINNDGLPDIIALDMLPEDNYRKKMFLNPLSYQTYINNELFHYQYQYVRNTLQLNQGLIPETPDRKRPVFSEIALLAGIAETDWSWAPLVADFDQDGYRDIIVTNGYPKDITDHDFVAYRGDVGSVASSTQLMEMIPQVKLRHYAFHNNRDLTFSNKAQEWGMKESSFSSGASYGDLDNDGDLDWIVSNINDSAFVYRNNLIESGAKDSHFLRVKFRGEGQNPMGLGAKVEIRYGQNEHQVYEHTIYRGYLSTVEAAAHFGLGKETKIASVLITWPNGRSQELRDVSADQVLTADIRQAREIRFPEKEVAPLFAAVTDSLPYRHTERDYIDFNVQKTIPHKLSQYGPSIAVGDVNGDGLDDFFLGGSRRERGVFLLQKKGGGFDRQELTADPIGEAKISEDAGSLLFDADGDGDLDLYVVSGGYEGKEGAPAFQDRFYRNDGKGQFTLDPLAVPTETESGSCVKAGDFDRDGDLDLFVGGRVVPEQYPRPSASKLLRNDSKGGQVKFTDVTAKIAPALVRPGMVCDAVWTDTDQDGWPELLLAGEFMPLTLFQNKKGVFTKSDKTGLEKYAGCWNSLTAGDFDNDGDMDYIAGNLGLNSLLRASDARPIGLYAKDFDGNGSYDVVPTVFYREKENGNYLEYPYHVRDDMVKQMIGTRAKAPNYKTYAGLTVDKLLTPEERKDMLELHANYLQTSFVRNNGDGTFTVTPLPVQAQFAPVNGMITDDFNGDGKLDILLAGNDFGNELLVGRYDAMNGLLLTGDGKGQFIAVSLPQSGIWIPGDAKGLVRFTDAQGRYCVAASQNLGKLLCFKLAGAAKAVRFAPGEQSAVLTFADGSRRRVENSPSFYSQSAPMTLVSGGVRAVEFFSGKGTSRKVTL</sequence>
<dbReference type="AlphaFoldDB" id="A0A1G9JV16"/>
<dbReference type="EMBL" id="FNGS01000002">
    <property type="protein sequence ID" value="SDL40683.1"/>
    <property type="molecule type" value="Genomic_DNA"/>
</dbReference>
<dbReference type="PANTHER" id="PTHR16026:SF0">
    <property type="entry name" value="CARTILAGE ACIDIC PROTEIN 1"/>
    <property type="match status" value="1"/>
</dbReference>
<keyword evidence="5" id="KW-1185">Reference proteome</keyword>
<dbReference type="InterPro" id="IPR013517">
    <property type="entry name" value="FG-GAP"/>
</dbReference>
<reference evidence="4 5" key="1">
    <citation type="submission" date="2016-10" db="EMBL/GenBank/DDBJ databases">
        <authorList>
            <person name="de Groot N.N."/>
        </authorList>
    </citation>
    <scope>NUCLEOTIDE SEQUENCE [LARGE SCALE GENOMIC DNA]</scope>
    <source>
        <strain evidence="4 5">DSM 21668</strain>
    </source>
</reference>
<dbReference type="PROSITE" id="PS51257">
    <property type="entry name" value="PROKAR_LIPOPROTEIN"/>
    <property type="match status" value="1"/>
</dbReference>